<name>A0A7G6RHU9_RHILV</name>
<evidence type="ECO:0000313" key="1">
    <source>
        <dbReference type="EMBL" id="QND41831.1"/>
    </source>
</evidence>
<dbReference type="EMBL" id="CP050549">
    <property type="protein sequence ID" value="QND41831.1"/>
    <property type="molecule type" value="Genomic_DNA"/>
</dbReference>
<evidence type="ECO:0000313" key="2">
    <source>
        <dbReference type="Proteomes" id="UP000515518"/>
    </source>
</evidence>
<gene>
    <name evidence="1" type="ORF">HB770_04115</name>
</gene>
<proteinExistence type="predicted"/>
<organism evidence="1 2">
    <name type="scientific">Rhizobium leguminosarum bv. viciae</name>
    <dbReference type="NCBI Taxonomy" id="387"/>
    <lineage>
        <taxon>Bacteria</taxon>
        <taxon>Pseudomonadati</taxon>
        <taxon>Pseudomonadota</taxon>
        <taxon>Alphaproteobacteria</taxon>
        <taxon>Hyphomicrobiales</taxon>
        <taxon>Rhizobiaceae</taxon>
        <taxon>Rhizobium/Agrobacterium group</taxon>
        <taxon>Rhizobium</taxon>
    </lineage>
</organism>
<reference evidence="2" key="1">
    <citation type="journal article" date="2020" name="Mol. Plant Microbe">
        <title>Rhizobial microsymbionts of the narrowly endemic Oxytropis species growing in Kamchatka are characterized by significant genetic diversity and possess a set of genes that are associated with T3SS and T6SS secretion systems and can affect the development of symbiosis.</title>
        <authorList>
            <person name="Safronova V."/>
            <person name="Guro P."/>
            <person name="Sazanova A."/>
            <person name="Kuznetsova I."/>
            <person name="Belimov A."/>
            <person name="Yakubov V."/>
            <person name="Chirak E."/>
            <person name="Afonin A."/>
            <person name="Gogolev Y."/>
            <person name="Andronov E."/>
            <person name="Tikhonovich I."/>
        </authorList>
    </citation>
    <scope>NUCLEOTIDE SEQUENCE [LARGE SCALE GENOMIC DNA]</scope>
    <source>
        <strain evidence="2">RCAM0610</strain>
    </source>
</reference>
<dbReference type="AlphaFoldDB" id="A0A7G6RHU9"/>
<protein>
    <submittedName>
        <fullName evidence="1">Uncharacterized protein</fullName>
    </submittedName>
</protein>
<accession>A0A7G6RHU9</accession>
<dbReference type="Proteomes" id="UP000515518">
    <property type="component" value="Chromosome"/>
</dbReference>
<sequence>MSGEVGILIGNGTATPSDAAMLDLLPGVHFYGLPEGLKTLWWKSISGNAVVKILEVR</sequence>